<reference evidence="4" key="1">
    <citation type="submission" date="2022-07" db="EMBL/GenBank/DDBJ databases">
        <title>Chromosome-level genome of Muraenolepis orangiensis.</title>
        <authorList>
            <person name="Kim J."/>
        </authorList>
    </citation>
    <scope>NUCLEOTIDE SEQUENCE</scope>
    <source>
        <strain evidence="4">KU_S4_2022</strain>
        <tissue evidence="4">Muscle</tissue>
    </source>
</reference>
<dbReference type="Pfam" id="PF03732">
    <property type="entry name" value="Retrotrans_gag"/>
    <property type="match status" value="1"/>
</dbReference>
<name>A0A9Q0IHH9_9TELE</name>
<protein>
    <recommendedName>
        <fullName evidence="6">Retrotransposon gag domain-containing protein</fullName>
    </recommendedName>
</protein>
<dbReference type="OrthoDB" id="9905722at2759"/>
<evidence type="ECO:0000259" key="3">
    <source>
        <dbReference type="Pfam" id="PF15262"/>
    </source>
</evidence>
<dbReference type="GO" id="GO:0030277">
    <property type="term" value="P:maintenance of gastrointestinal epithelium"/>
    <property type="evidence" value="ECO:0007669"/>
    <property type="project" value="TreeGrafter"/>
</dbReference>
<dbReference type="AlphaFoldDB" id="A0A9Q0IHH9"/>
<dbReference type="Proteomes" id="UP001148018">
    <property type="component" value="Unassembled WGS sequence"/>
</dbReference>
<evidence type="ECO:0000256" key="1">
    <source>
        <dbReference type="SAM" id="MobiDB-lite"/>
    </source>
</evidence>
<accession>A0A9Q0IHH9</accession>
<proteinExistence type="predicted"/>
<keyword evidence="5" id="KW-1185">Reference proteome</keyword>
<feature type="domain" description="DUF4592" evidence="3">
    <location>
        <begin position="231"/>
        <end position="343"/>
    </location>
</feature>
<dbReference type="PANTHER" id="PTHR47574:SF3">
    <property type="entry name" value="CAPPING PROTEIN-INHIBITING REGULATOR OF ACTIN DYNAMICS"/>
    <property type="match status" value="1"/>
</dbReference>
<comment type="caution">
    <text evidence="4">The sequence shown here is derived from an EMBL/GenBank/DDBJ whole genome shotgun (WGS) entry which is preliminary data.</text>
</comment>
<feature type="non-terminal residue" evidence="4">
    <location>
        <position position="1"/>
    </location>
</feature>
<dbReference type="GO" id="GO:2000813">
    <property type="term" value="P:negative regulation of barbed-end actin filament capping"/>
    <property type="evidence" value="ECO:0007669"/>
    <property type="project" value="TreeGrafter"/>
</dbReference>
<dbReference type="InterPro" id="IPR028030">
    <property type="entry name" value="DUF4592"/>
</dbReference>
<evidence type="ECO:0000313" key="4">
    <source>
        <dbReference type="EMBL" id="KAJ3598944.1"/>
    </source>
</evidence>
<feature type="compositionally biased region" description="Basic residues" evidence="1">
    <location>
        <begin position="327"/>
        <end position="349"/>
    </location>
</feature>
<dbReference type="InterPro" id="IPR052853">
    <property type="entry name" value="Actin_dynamics_regulator"/>
</dbReference>
<organism evidence="4 5">
    <name type="scientific">Muraenolepis orangiensis</name>
    <name type="common">Patagonian moray cod</name>
    <dbReference type="NCBI Taxonomy" id="630683"/>
    <lineage>
        <taxon>Eukaryota</taxon>
        <taxon>Metazoa</taxon>
        <taxon>Chordata</taxon>
        <taxon>Craniata</taxon>
        <taxon>Vertebrata</taxon>
        <taxon>Euteleostomi</taxon>
        <taxon>Actinopterygii</taxon>
        <taxon>Neopterygii</taxon>
        <taxon>Teleostei</taxon>
        <taxon>Neoteleostei</taxon>
        <taxon>Acanthomorphata</taxon>
        <taxon>Zeiogadaria</taxon>
        <taxon>Gadariae</taxon>
        <taxon>Gadiformes</taxon>
        <taxon>Muraenolepidoidei</taxon>
        <taxon>Muraenolepididae</taxon>
        <taxon>Muraenolepis</taxon>
    </lineage>
</organism>
<dbReference type="Pfam" id="PF15262">
    <property type="entry name" value="DUF4592"/>
    <property type="match status" value="1"/>
</dbReference>
<dbReference type="EMBL" id="JANIIK010000048">
    <property type="protein sequence ID" value="KAJ3598944.1"/>
    <property type="molecule type" value="Genomic_DNA"/>
</dbReference>
<evidence type="ECO:0008006" key="6">
    <source>
        <dbReference type="Google" id="ProtNLM"/>
    </source>
</evidence>
<sequence length="349" mass="39351">MFPSERTKVAYVVSLLSRRAREWGTAMWDTDSPCCASFKEFLDEKRRVFDRSLCGREAARELLCLQQGNRTTYDYAIDFRTLVASCDWDQQPLFDAFFSGLPRWAVTMATDAREAKHDTHVAVTVPKGPERRQQGKFQPFRRLFGKRKNKRERNLGAAELKASFSTGEVCNGVVSDDEDNLRELSPVVSRAISHDSVFTPEEPPEEADPDQTMSQENMSDKVRNLQKQIAQGIKFGQKPPSLKKSEDECSSDEEELPQSPLKVMAQVEMVPADTEPKVPPASQPAPGHSTPAKSPRSRRVLPPAGTIESINLDAMPQCAPRLDNTAAKHRLSVKPKNQRISRKHRRFTQ</sequence>
<feature type="region of interest" description="Disordered" evidence="1">
    <location>
        <begin position="194"/>
        <end position="349"/>
    </location>
</feature>
<dbReference type="PANTHER" id="PTHR47574">
    <property type="entry name" value="CANCER-RELATED REGULATOR OF ACTIN DYNAMICS"/>
    <property type="match status" value="1"/>
</dbReference>
<evidence type="ECO:0000259" key="2">
    <source>
        <dbReference type="Pfam" id="PF03732"/>
    </source>
</evidence>
<gene>
    <name evidence="4" type="ORF">NHX12_032907</name>
</gene>
<dbReference type="InterPro" id="IPR005162">
    <property type="entry name" value="Retrotrans_gag_dom"/>
</dbReference>
<evidence type="ECO:0000313" key="5">
    <source>
        <dbReference type="Proteomes" id="UP001148018"/>
    </source>
</evidence>
<feature type="domain" description="Retrotransposon gag" evidence="2">
    <location>
        <begin position="11"/>
        <end position="102"/>
    </location>
</feature>